<dbReference type="Pfam" id="PF00793">
    <property type="entry name" value="DAHP_synth_1"/>
    <property type="match status" value="1"/>
</dbReference>
<dbReference type="SUPFAM" id="SSF51569">
    <property type="entry name" value="Aldolase"/>
    <property type="match status" value="1"/>
</dbReference>
<protein>
    <recommendedName>
        <fullName evidence="2">DAHP synthetase I/KDSA domain-containing protein</fullName>
    </recommendedName>
</protein>
<dbReference type="AlphaFoldDB" id="A0A919UUV0"/>
<dbReference type="InterPro" id="IPR006218">
    <property type="entry name" value="DAHP1/KDSA"/>
</dbReference>
<evidence type="ECO:0000256" key="1">
    <source>
        <dbReference type="ARBA" id="ARBA00022679"/>
    </source>
</evidence>
<dbReference type="PANTHER" id="PTHR43018">
    <property type="entry name" value="PHOSPHO-2-DEHYDRO-3-DEOXYHEPTONATE ALDOLASE"/>
    <property type="match status" value="1"/>
</dbReference>
<reference evidence="3" key="1">
    <citation type="submission" date="2021-01" db="EMBL/GenBank/DDBJ databases">
        <title>Whole genome shotgun sequence of Acrocarpospora phusangensis NBRC 108782.</title>
        <authorList>
            <person name="Komaki H."/>
            <person name="Tamura T."/>
        </authorList>
    </citation>
    <scope>NUCLEOTIDE SEQUENCE</scope>
    <source>
        <strain evidence="3">NBRC 108782</strain>
    </source>
</reference>
<organism evidence="3 4">
    <name type="scientific">Acrocarpospora phusangensis</name>
    <dbReference type="NCBI Taxonomy" id="1070424"/>
    <lineage>
        <taxon>Bacteria</taxon>
        <taxon>Bacillati</taxon>
        <taxon>Actinomycetota</taxon>
        <taxon>Actinomycetes</taxon>
        <taxon>Streptosporangiales</taxon>
        <taxon>Streptosporangiaceae</taxon>
        <taxon>Acrocarpospora</taxon>
    </lineage>
</organism>
<dbReference type="InterPro" id="IPR013785">
    <property type="entry name" value="Aldolase_TIM"/>
</dbReference>
<evidence type="ECO:0000313" key="3">
    <source>
        <dbReference type="EMBL" id="GIH28760.1"/>
    </source>
</evidence>
<dbReference type="InterPro" id="IPR052899">
    <property type="entry name" value="Class-I_DAHP_synthase"/>
</dbReference>
<dbReference type="Proteomes" id="UP000640052">
    <property type="component" value="Unassembled WGS sequence"/>
</dbReference>
<name>A0A919UUV0_9ACTN</name>
<gene>
    <name evidence="3" type="ORF">Aph01nite_70700</name>
</gene>
<dbReference type="Gene3D" id="3.20.20.70">
    <property type="entry name" value="Aldolase class I"/>
    <property type="match status" value="1"/>
</dbReference>
<proteinExistence type="predicted"/>
<evidence type="ECO:0000259" key="2">
    <source>
        <dbReference type="Pfam" id="PF00793"/>
    </source>
</evidence>
<dbReference type="GO" id="GO:0016740">
    <property type="term" value="F:transferase activity"/>
    <property type="evidence" value="ECO:0007669"/>
    <property type="project" value="UniProtKB-KW"/>
</dbReference>
<dbReference type="EMBL" id="BOOA01000094">
    <property type="protein sequence ID" value="GIH28760.1"/>
    <property type="molecule type" value="Genomic_DNA"/>
</dbReference>
<dbReference type="RefSeq" id="WP_204045379.1">
    <property type="nucleotide sequence ID" value="NZ_BOOA01000094.1"/>
</dbReference>
<accession>A0A919UUV0</accession>
<sequence>MLIELRPEAAAQPIVDLVQAVPGLTAWPLRYGERRFVVVSGDEDLVPGFGAGDVIATHSTRERGYWLVDREHRIVPDTVRVGGVSVGRGHPLWFAGGPCALEETDAAGRTATAVREAGGHALRGGLFKPRSSPYHFLGRGRSGLADLEKIGHASGLPIVTEVMDPRDVEAVAEVASCVQVDARNMHNRVLLAELGRIGRPVLLMRGLRAGVPEWLRAAEFVVAHGNPEVILCARGVVSFDDTLAFQPDLGALLAVRRLTDLPVVFDPSHCAGRADAVGTVALSAVLAGADGLMVETHVDPGSLYRPGDAHQMYPIDRLAALFEAANVVRDVRDAL</sequence>
<comment type="caution">
    <text evidence="3">The sequence shown here is derived from an EMBL/GenBank/DDBJ whole genome shotgun (WGS) entry which is preliminary data.</text>
</comment>
<dbReference type="PANTHER" id="PTHR43018:SF1">
    <property type="entry name" value="PROTEIN AROA(G)"/>
    <property type="match status" value="1"/>
</dbReference>
<keyword evidence="1" id="KW-0808">Transferase</keyword>
<evidence type="ECO:0000313" key="4">
    <source>
        <dbReference type="Proteomes" id="UP000640052"/>
    </source>
</evidence>
<feature type="domain" description="DAHP synthetase I/KDSA" evidence="2">
    <location>
        <begin position="83"/>
        <end position="310"/>
    </location>
</feature>
<keyword evidence="4" id="KW-1185">Reference proteome</keyword>